<organism evidence="2 3">
    <name type="scientific">Rubus argutus</name>
    <name type="common">Southern blackberry</name>
    <dbReference type="NCBI Taxonomy" id="59490"/>
    <lineage>
        <taxon>Eukaryota</taxon>
        <taxon>Viridiplantae</taxon>
        <taxon>Streptophyta</taxon>
        <taxon>Embryophyta</taxon>
        <taxon>Tracheophyta</taxon>
        <taxon>Spermatophyta</taxon>
        <taxon>Magnoliopsida</taxon>
        <taxon>eudicotyledons</taxon>
        <taxon>Gunneridae</taxon>
        <taxon>Pentapetalae</taxon>
        <taxon>rosids</taxon>
        <taxon>fabids</taxon>
        <taxon>Rosales</taxon>
        <taxon>Rosaceae</taxon>
        <taxon>Rosoideae</taxon>
        <taxon>Rosoideae incertae sedis</taxon>
        <taxon>Rubus</taxon>
    </lineage>
</organism>
<protein>
    <submittedName>
        <fullName evidence="2">Uncharacterized protein</fullName>
    </submittedName>
</protein>
<feature type="region of interest" description="Disordered" evidence="1">
    <location>
        <begin position="50"/>
        <end position="73"/>
    </location>
</feature>
<proteinExistence type="predicted"/>
<gene>
    <name evidence="2" type="ORF">M0R45_019363</name>
</gene>
<evidence type="ECO:0000313" key="3">
    <source>
        <dbReference type="Proteomes" id="UP001457282"/>
    </source>
</evidence>
<dbReference type="Proteomes" id="UP001457282">
    <property type="component" value="Unassembled WGS sequence"/>
</dbReference>
<sequence>MHSNTVLSHQAQASSLSHCCPCCTTPSAPPCPCSSFAVAAVLPNAAHVATSSVSPSSPARASNPGRSSQATGSSFAQPVAAGFPKSFAVAAALSHHFSLLGEVSLTYGLEHSYELSHSLSN</sequence>
<evidence type="ECO:0000256" key="1">
    <source>
        <dbReference type="SAM" id="MobiDB-lite"/>
    </source>
</evidence>
<dbReference type="AlphaFoldDB" id="A0AAW1X7Y5"/>
<feature type="compositionally biased region" description="Low complexity" evidence="1">
    <location>
        <begin position="50"/>
        <end position="68"/>
    </location>
</feature>
<evidence type="ECO:0000313" key="2">
    <source>
        <dbReference type="EMBL" id="KAK9932113.1"/>
    </source>
</evidence>
<reference evidence="2 3" key="1">
    <citation type="journal article" date="2023" name="G3 (Bethesda)">
        <title>A chromosome-length genome assembly and annotation of blackberry (Rubus argutus, cv. 'Hillquist').</title>
        <authorList>
            <person name="Bruna T."/>
            <person name="Aryal R."/>
            <person name="Dudchenko O."/>
            <person name="Sargent D.J."/>
            <person name="Mead D."/>
            <person name="Buti M."/>
            <person name="Cavallini A."/>
            <person name="Hytonen T."/>
            <person name="Andres J."/>
            <person name="Pham M."/>
            <person name="Weisz D."/>
            <person name="Mascagni F."/>
            <person name="Usai G."/>
            <person name="Natali L."/>
            <person name="Bassil N."/>
            <person name="Fernandez G.E."/>
            <person name="Lomsadze A."/>
            <person name="Armour M."/>
            <person name="Olukolu B."/>
            <person name="Poorten T."/>
            <person name="Britton C."/>
            <person name="Davik J."/>
            <person name="Ashrafi H."/>
            <person name="Aiden E.L."/>
            <person name="Borodovsky M."/>
            <person name="Worthington M."/>
        </authorList>
    </citation>
    <scope>NUCLEOTIDE SEQUENCE [LARGE SCALE GENOMIC DNA]</scope>
    <source>
        <strain evidence="2">PI 553951</strain>
    </source>
</reference>
<comment type="caution">
    <text evidence="2">The sequence shown here is derived from an EMBL/GenBank/DDBJ whole genome shotgun (WGS) entry which is preliminary data.</text>
</comment>
<name>A0AAW1X7Y5_RUBAR</name>
<accession>A0AAW1X7Y5</accession>
<dbReference type="EMBL" id="JBEDUW010000004">
    <property type="protein sequence ID" value="KAK9932113.1"/>
    <property type="molecule type" value="Genomic_DNA"/>
</dbReference>
<keyword evidence="3" id="KW-1185">Reference proteome</keyword>